<accession>A0A921IZL2</accession>
<feature type="transmembrane region" description="Helical" evidence="1">
    <location>
        <begin position="329"/>
        <end position="352"/>
    </location>
</feature>
<reference evidence="2" key="2">
    <citation type="submission" date="2021-09" db="EMBL/GenBank/DDBJ databases">
        <authorList>
            <person name="Gilroy R."/>
        </authorList>
    </citation>
    <scope>NUCLEOTIDE SEQUENCE</scope>
    <source>
        <strain evidence="2">ChiBcolR7-4860</strain>
    </source>
</reference>
<keyword evidence="1" id="KW-0812">Transmembrane</keyword>
<feature type="transmembrane region" description="Helical" evidence="1">
    <location>
        <begin position="364"/>
        <end position="389"/>
    </location>
</feature>
<keyword evidence="1" id="KW-0472">Membrane</keyword>
<keyword evidence="1" id="KW-1133">Transmembrane helix</keyword>
<dbReference type="RefSeq" id="WP_278711189.1">
    <property type="nucleotide sequence ID" value="NZ_DYUX01000015.1"/>
</dbReference>
<evidence type="ECO:0000313" key="2">
    <source>
        <dbReference type="EMBL" id="HJG41663.1"/>
    </source>
</evidence>
<evidence type="ECO:0000256" key="1">
    <source>
        <dbReference type="SAM" id="Phobius"/>
    </source>
</evidence>
<dbReference type="Proteomes" id="UP000786560">
    <property type="component" value="Unassembled WGS sequence"/>
</dbReference>
<protein>
    <submittedName>
        <fullName evidence="2">Uncharacterized protein</fullName>
    </submittedName>
</protein>
<dbReference type="EMBL" id="DYUX01000015">
    <property type="protein sequence ID" value="HJG41663.1"/>
    <property type="molecule type" value="Genomic_DNA"/>
</dbReference>
<comment type="caution">
    <text evidence="2">The sequence shown here is derived from an EMBL/GenBank/DDBJ whole genome shotgun (WGS) entry which is preliminary data.</text>
</comment>
<gene>
    <name evidence="2" type="ORF">K8U73_04650</name>
</gene>
<feature type="transmembrane region" description="Helical" evidence="1">
    <location>
        <begin position="39"/>
        <end position="58"/>
    </location>
</feature>
<proteinExistence type="predicted"/>
<organism evidence="2 3">
    <name type="scientific">Bifidobacterium pullorum subsp. gallinarum</name>
    <dbReference type="NCBI Taxonomy" id="78344"/>
    <lineage>
        <taxon>Bacteria</taxon>
        <taxon>Bacillati</taxon>
        <taxon>Actinomycetota</taxon>
        <taxon>Actinomycetes</taxon>
        <taxon>Bifidobacteriales</taxon>
        <taxon>Bifidobacteriaceae</taxon>
        <taxon>Bifidobacterium</taxon>
    </lineage>
</organism>
<sequence>MSAKLERHASSASARPAMCLRAIWREACRNLLTGTSRTVALTLVLAACMIGAITVDWLQIRNLESNAAAWVSAGASTYVITAPGHIDGQTCSRLQAVDGVLAAGAFRSVDTRTVLAAFPSTGVPTYQTTPNAVTVFDIASNGLHADGASSSARGLGDGMGIVLSREAADLIGADAGDRLALADGRQTTVTAVYDYPDDGRASGYGYAALEPVPENGMFDSCMVAAWPIPDDLDALLRYTVGDAEPSAAADVNESDSSQSVDATISQLNATLGTVPPSASSFRHRSTGMAFIVVTVVALLAAGASAWSRRVELASALHAGYRRIALITQLTMETTAICCAGMMLSLPLAAYAVTASQTGDRLAMAVALARIVVAVDAGALVGTMLVAAGVRERLLFRFFKER</sequence>
<feature type="transmembrane region" description="Helical" evidence="1">
    <location>
        <begin position="287"/>
        <end position="308"/>
    </location>
</feature>
<reference evidence="2" key="1">
    <citation type="journal article" date="2021" name="PeerJ">
        <title>Extensive microbial diversity within the chicken gut microbiome revealed by metagenomics and culture.</title>
        <authorList>
            <person name="Gilroy R."/>
            <person name="Ravi A."/>
            <person name="Getino M."/>
            <person name="Pursley I."/>
            <person name="Horton D.L."/>
            <person name="Alikhan N.F."/>
            <person name="Baker D."/>
            <person name="Gharbi K."/>
            <person name="Hall N."/>
            <person name="Watson M."/>
            <person name="Adriaenssens E.M."/>
            <person name="Foster-Nyarko E."/>
            <person name="Jarju S."/>
            <person name="Secka A."/>
            <person name="Antonio M."/>
            <person name="Oren A."/>
            <person name="Chaudhuri R.R."/>
            <person name="La Ragione R."/>
            <person name="Hildebrand F."/>
            <person name="Pallen M.J."/>
        </authorList>
    </citation>
    <scope>NUCLEOTIDE SEQUENCE</scope>
    <source>
        <strain evidence="2">ChiBcolR7-4860</strain>
    </source>
</reference>
<name>A0A921IZL2_9BIFI</name>
<dbReference type="AlphaFoldDB" id="A0A921IZL2"/>
<evidence type="ECO:0000313" key="3">
    <source>
        <dbReference type="Proteomes" id="UP000786560"/>
    </source>
</evidence>